<evidence type="ECO:0000313" key="16">
    <source>
        <dbReference type="Proteomes" id="UP000662939"/>
    </source>
</evidence>
<evidence type="ECO:0000259" key="13">
    <source>
        <dbReference type="PROSITE" id="PS50893"/>
    </source>
</evidence>
<evidence type="ECO:0000256" key="4">
    <source>
        <dbReference type="ARBA" id="ARBA00022519"/>
    </source>
</evidence>
<evidence type="ECO:0000256" key="5">
    <source>
        <dbReference type="ARBA" id="ARBA00022692"/>
    </source>
</evidence>
<dbReference type="InterPro" id="IPR011527">
    <property type="entry name" value="ABC1_TM_dom"/>
</dbReference>
<dbReference type="PROSITE" id="PS00211">
    <property type="entry name" value="ABC_TRANSPORTER_1"/>
    <property type="match status" value="1"/>
</dbReference>
<keyword evidence="2" id="KW-0813">Transport</keyword>
<organism evidence="15 16">
    <name type="scientific">Natronoglycomyces albus</name>
    <dbReference type="NCBI Taxonomy" id="2811108"/>
    <lineage>
        <taxon>Bacteria</taxon>
        <taxon>Bacillati</taxon>
        <taxon>Actinomycetota</taxon>
        <taxon>Actinomycetes</taxon>
        <taxon>Glycomycetales</taxon>
        <taxon>Glycomycetaceae</taxon>
        <taxon>Natronoglycomyces</taxon>
    </lineage>
</organism>
<keyword evidence="3" id="KW-1003">Cell membrane</keyword>
<keyword evidence="5 12" id="KW-0812">Transmembrane</keyword>
<dbReference type="GO" id="GO:0016887">
    <property type="term" value="F:ATP hydrolysis activity"/>
    <property type="evidence" value="ECO:0007669"/>
    <property type="project" value="InterPro"/>
</dbReference>
<dbReference type="GO" id="GO:0005886">
    <property type="term" value="C:plasma membrane"/>
    <property type="evidence" value="ECO:0007669"/>
    <property type="project" value="UniProtKB-SubCell"/>
</dbReference>
<dbReference type="PANTHER" id="PTHR43394:SF1">
    <property type="entry name" value="ATP-BINDING CASSETTE SUB-FAMILY B MEMBER 10, MITOCHONDRIAL"/>
    <property type="match status" value="1"/>
</dbReference>
<dbReference type="KEGG" id="nav:JQS30_09445"/>
<evidence type="ECO:0000256" key="2">
    <source>
        <dbReference type="ARBA" id="ARBA00022448"/>
    </source>
</evidence>
<evidence type="ECO:0000256" key="9">
    <source>
        <dbReference type="ARBA" id="ARBA00023136"/>
    </source>
</evidence>
<comment type="similarity">
    <text evidence="10">Belongs to the ABC transporter superfamily. Siderophore-Fe(3+) uptake transporter (SIUT) (TC 3.A.1.21) family.</text>
</comment>
<keyword evidence="6" id="KW-0547">Nucleotide-binding</keyword>
<accession>A0A895XFE4</accession>
<dbReference type="SUPFAM" id="SSF52540">
    <property type="entry name" value="P-loop containing nucleoside triphosphate hydrolases"/>
    <property type="match status" value="1"/>
</dbReference>
<evidence type="ECO:0000256" key="3">
    <source>
        <dbReference type="ARBA" id="ARBA00022475"/>
    </source>
</evidence>
<protein>
    <submittedName>
        <fullName evidence="15">ABC transporter ATP-binding protein</fullName>
    </submittedName>
</protein>
<feature type="transmembrane region" description="Helical" evidence="12">
    <location>
        <begin position="161"/>
        <end position="183"/>
    </location>
</feature>
<feature type="domain" description="ABC transmembrane type-1" evidence="14">
    <location>
        <begin position="55"/>
        <end position="334"/>
    </location>
</feature>
<dbReference type="InterPro" id="IPR027417">
    <property type="entry name" value="P-loop_NTPase"/>
</dbReference>
<gene>
    <name evidence="15" type="ORF">JQS30_09445</name>
</gene>
<feature type="compositionally biased region" description="Low complexity" evidence="11">
    <location>
        <begin position="1"/>
        <end position="16"/>
    </location>
</feature>
<keyword evidence="8 12" id="KW-1133">Transmembrane helix</keyword>
<evidence type="ECO:0000256" key="8">
    <source>
        <dbReference type="ARBA" id="ARBA00022989"/>
    </source>
</evidence>
<evidence type="ECO:0000313" key="15">
    <source>
        <dbReference type="EMBL" id="QSB04044.1"/>
    </source>
</evidence>
<feature type="region of interest" description="Disordered" evidence="11">
    <location>
        <begin position="1"/>
        <end position="36"/>
    </location>
</feature>
<dbReference type="SUPFAM" id="SSF90123">
    <property type="entry name" value="ABC transporter transmembrane region"/>
    <property type="match status" value="1"/>
</dbReference>
<reference evidence="15" key="1">
    <citation type="submission" date="2021-02" db="EMBL/GenBank/DDBJ databases">
        <title>Natronoglycomyces albus gen. nov., sp. nov, a haloalkaliphilic actinobacterium from a soda solonchak soil.</title>
        <authorList>
            <person name="Sorokin D.Y."/>
            <person name="Khijniak T.V."/>
            <person name="Zakharycheva A.P."/>
            <person name="Boueva O.V."/>
            <person name="Ariskina E.V."/>
            <person name="Hahnke R.L."/>
            <person name="Bunk B."/>
            <person name="Sproer C."/>
            <person name="Schumann P."/>
            <person name="Evtushenko L.I."/>
            <person name="Kublanov I.V."/>
        </authorList>
    </citation>
    <scope>NUCLEOTIDE SEQUENCE</scope>
    <source>
        <strain evidence="15">DSM 106290</strain>
    </source>
</reference>
<dbReference type="Pfam" id="PF00664">
    <property type="entry name" value="ABC_membrane"/>
    <property type="match status" value="1"/>
</dbReference>
<comment type="subcellular location">
    <subcellularLocation>
        <location evidence="1">Cell inner membrane</location>
        <topology evidence="1">Multi-pass membrane protein</topology>
    </subcellularLocation>
</comment>
<dbReference type="FunFam" id="3.40.50.300:FF:000221">
    <property type="entry name" value="Multidrug ABC transporter ATP-binding protein"/>
    <property type="match status" value="1"/>
</dbReference>
<dbReference type="InterPro" id="IPR003439">
    <property type="entry name" value="ABC_transporter-like_ATP-bd"/>
</dbReference>
<keyword evidence="16" id="KW-1185">Reference proteome</keyword>
<dbReference type="InterPro" id="IPR003593">
    <property type="entry name" value="AAA+_ATPase"/>
</dbReference>
<evidence type="ECO:0000256" key="1">
    <source>
        <dbReference type="ARBA" id="ARBA00004429"/>
    </source>
</evidence>
<evidence type="ECO:0000256" key="12">
    <source>
        <dbReference type="SAM" id="Phobius"/>
    </source>
</evidence>
<keyword evidence="7 15" id="KW-0067">ATP-binding</keyword>
<evidence type="ECO:0000256" key="6">
    <source>
        <dbReference type="ARBA" id="ARBA00022741"/>
    </source>
</evidence>
<feature type="transmembrane region" description="Helical" evidence="12">
    <location>
        <begin position="189"/>
        <end position="210"/>
    </location>
</feature>
<keyword evidence="4" id="KW-0997">Cell inner membrane</keyword>
<dbReference type="Proteomes" id="UP000662939">
    <property type="component" value="Chromosome"/>
</dbReference>
<sequence>MAHRSAPAPESPAPLEESGDFEVDGGAPETPGKTETKAPMKRLFSYAAQHTGLLIIGGSLAFVAGAIGLLQPLMAMSIIQALEDESGLRGPLIILATAVVVGGVVGSFAAYLLQRAGQDIVFTVRKRLIGRLVRLTVSEVDRLKPGDLVARLTSDTTLLRTVVSAAIVNGTTSAFLLLGGIVLMAWLDLLLFGITFALIITVALIMRVILPRIRAATVASQEALGDMGSILERGFGAFRTIKANGAEDAEIDRLEGAARESWRKGLTVAVWEALGGVVAWMPVNIAFMSVLGIGGGRVAAGTMDVATLIGFLLLLFYLMEPISVLVQSATQLQTGLAAIKRIDDVADLEGEPVSSADNRLDLEGPLEVAFADVTFRYRDNLPLVHHGVTFEAAGRGLTALVGPSGAGKSTVFSLIERFYPISSGTVSINGTPVEQWPLSALRSMIGYVEQDAPVLDGTLRDNLLLAAPNATDQDLEQAIESAQLSNLVAEIPGGLDATIGHRGTTLSGGERQRVAIARALLRKPRLLLMDEATSQLDATNEEALRRVIATAAEQTNVIVVAHRLSTVASADKIVVMDAGVVRAEGTHEELIASDDMYRDLATSQLLTATSAENATAAV</sequence>
<dbReference type="Gene3D" id="1.20.1560.10">
    <property type="entry name" value="ABC transporter type 1, transmembrane domain"/>
    <property type="match status" value="1"/>
</dbReference>
<proteinExistence type="inferred from homology"/>
<feature type="transmembrane region" description="Helical" evidence="12">
    <location>
        <begin position="90"/>
        <end position="113"/>
    </location>
</feature>
<evidence type="ECO:0000256" key="11">
    <source>
        <dbReference type="SAM" id="MobiDB-lite"/>
    </source>
</evidence>
<dbReference type="GO" id="GO:0015421">
    <property type="term" value="F:ABC-type oligopeptide transporter activity"/>
    <property type="evidence" value="ECO:0007669"/>
    <property type="project" value="TreeGrafter"/>
</dbReference>
<feature type="transmembrane region" description="Helical" evidence="12">
    <location>
        <begin position="269"/>
        <end position="293"/>
    </location>
</feature>
<dbReference type="Gene3D" id="3.40.50.300">
    <property type="entry name" value="P-loop containing nucleotide triphosphate hydrolases"/>
    <property type="match status" value="1"/>
</dbReference>
<dbReference type="SMART" id="SM00382">
    <property type="entry name" value="AAA"/>
    <property type="match status" value="1"/>
</dbReference>
<feature type="transmembrane region" description="Helical" evidence="12">
    <location>
        <begin position="299"/>
        <end position="318"/>
    </location>
</feature>
<dbReference type="GO" id="GO:0005524">
    <property type="term" value="F:ATP binding"/>
    <property type="evidence" value="ECO:0007669"/>
    <property type="project" value="UniProtKB-KW"/>
</dbReference>
<dbReference type="EMBL" id="CP070496">
    <property type="protein sequence ID" value="QSB04044.1"/>
    <property type="molecule type" value="Genomic_DNA"/>
</dbReference>
<dbReference type="PROSITE" id="PS50929">
    <property type="entry name" value="ABC_TM1F"/>
    <property type="match status" value="1"/>
</dbReference>
<dbReference type="PROSITE" id="PS50893">
    <property type="entry name" value="ABC_TRANSPORTER_2"/>
    <property type="match status" value="1"/>
</dbReference>
<evidence type="ECO:0000256" key="7">
    <source>
        <dbReference type="ARBA" id="ARBA00022840"/>
    </source>
</evidence>
<feature type="domain" description="ABC transporter" evidence="13">
    <location>
        <begin position="368"/>
        <end position="603"/>
    </location>
</feature>
<dbReference type="CDD" id="cd18551">
    <property type="entry name" value="ABC_6TM_LmrA_like"/>
    <property type="match status" value="1"/>
</dbReference>
<evidence type="ECO:0000259" key="14">
    <source>
        <dbReference type="PROSITE" id="PS50929"/>
    </source>
</evidence>
<dbReference type="InterPro" id="IPR039421">
    <property type="entry name" value="Type_1_exporter"/>
</dbReference>
<dbReference type="InterPro" id="IPR036640">
    <property type="entry name" value="ABC1_TM_sf"/>
</dbReference>
<dbReference type="InterPro" id="IPR017871">
    <property type="entry name" value="ABC_transporter-like_CS"/>
</dbReference>
<dbReference type="AlphaFoldDB" id="A0A895XFE4"/>
<dbReference type="Pfam" id="PF00005">
    <property type="entry name" value="ABC_tran"/>
    <property type="match status" value="1"/>
</dbReference>
<dbReference type="PANTHER" id="PTHR43394">
    <property type="entry name" value="ATP-DEPENDENT PERMEASE MDL1, MITOCHONDRIAL"/>
    <property type="match status" value="1"/>
</dbReference>
<feature type="transmembrane region" description="Helical" evidence="12">
    <location>
        <begin position="43"/>
        <end position="70"/>
    </location>
</feature>
<name>A0A895XFE4_9ACTN</name>
<keyword evidence="9 12" id="KW-0472">Membrane</keyword>
<evidence type="ECO:0000256" key="10">
    <source>
        <dbReference type="ARBA" id="ARBA00023455"/>
    </source>
</evidence>